<reference evidence="6 7" key="1">
    <citation type="submission" date="2016-01" db="EMBL/GenBank/DDBJ databases">
        <title>Draft Genome Sequences of Seven Thermophilic Sporeformers Isolated from Foods.</title>
        <authorList>
            <person name="Berendsen E.M."/>
            <person name="Wells-Bennik M.H."/>
            <person name="Krawcyk A.O."/>
            <person name="De Jong A."/>
            <person name="Holsappel S."/>
            <person name="Eijlander R.T."/>
            <person name="Kuipers O.P."/>
        </authorList>
    </citation>
    <scope>NUCLEOTIDE SEQUENCE [LARGE SCALE GENOMIC DNA]</scope>
    <source>
        <strain evidence="6 7">B4119</strain>
    </source>
</reference>
<evidence type="ECO:0000256" key="3">
    <source>
        <dbReference type="ARBA" id="ARBA00023274"/>
    </source>
</evidence>
<name>A0A150LSV8_9BACL</name>
<dbReference type="GO" id="GO:0005737">
    <property type="term" value="C:cytoplasm"/>
    <property type="evidence" value="ECO:0007669"/>
    <property type="project" value="UniProtKB-ARBA"/>
</dbReference>
<evidence type="ECO:0000256" key="4">
    <source>
        <dbReference type="ARBA" id="ARBA00035176"/>
    </source>
</evidence>
<protein>
    <recommendedName>
        <fullName evidence="4 5">Large ribosomal subunit protein bL33</fullName>
    </recommendedName>
</protein>
<dbReference type="Gene3D" id="2.20.28.120">
    <property type="entry name" value="Ribosomal protein L33"/>
    <property type="match status" value="1"/>
</dbReference>
<dbReference type="PATRIC" id="fig|81408.3.peg.3330"/>
<gene>
    <name evidence="5" type="primary">rpmG</name>
    <name evidence="6" type="ORF">B4119_0104</name>
</gene>
<evidence type="ECO:0000313" key="6">
    <source>
        <dbReference type="EMBL" id="KYD15365.1"/>
    </source>
</evidence>
<organism evidence="6 7">
    <name type="scientific">Saccharococcus caldoxylosilyticus</name>
    <dbReference type="NCBI Taxonomy" id="81408"/>
    <lineage>
        <taxon>Bacteria</taxon>
        <taxon>Bacillati</taxon>
        <taxon>Bacillota</taxon>
        <taxon>Bacilli</taxon>
        <taxon>Bacillales</taxon>
        <taxon>Anoxybacillaceae</taxon>
        <taxon>Saccharococcus</taxon>
    </lineage>
</organism>
<keyword evidence="2 5" id="KW-0689">Ribosomal protein</keyword>
<dbReference type="RefSeq" id="WP_017434033.1">
    <property type="nucleotide sequence ID" value="NZ_AP025623.1"/>
</dbReference>
<dbReference type="NCBIfam" id="NF001860">
    <property type="entry name" value="PRK00595.1"/>
    <property type="match status" value="1"/>
</dbReference>
<dbReference type="InterPro" id="IPR038584">
    <property type="entry name" value="Ribosomal_bL33_sf"/>
</dbReference>
<accession>A0A150LSV8</accession>
<dbReference type="HAMAP" id="MF_00294">
    <property type="entry name" value="Ribosomal_bL33"/>
    <property type="match status" value="1"/>
</dbReference>
<dbReference type="STRING" id="81408.B4119_0104"/>
<dbReference type="NCBIfam" id="TIGR01023">
    <property type="entry name" value="rpmG_bact"/>
    <property type="match status" value="1"/>
</dbReference>
<dbReference type="GeneID" id="301192767"/>
<dbReference type="NCBIfam" id="NF001764">
    <property type="entry name" value="PRK00504.1"/>
    <property type="match status" value="1"/>
</dbReference>
<dbReference type="Proteomes" id="UP000075455">
    <property type="component" value="Unassembled WGS sequence"/>
</dbReference>
<dbReference type="GO" id="GO:0003735">
    <property type="term" value="F:structural constituent of ribosome"/>
    <property type="evidence" value="ECO:0007669"/>
    <property type="project" value="InterPro"/>
</dbReference>
<dbReference type="Pfam" id="PF00471">
    <property type="entry name" value="Ribosomal_L33"/>
    <property type="match status" value="1"/>
</dbReference>
<dbReference type="InterPro" id="IPR001705">
    <property type="entry name" value="Ribosomal_bL33"/>
</dbReference>
<dbReference type="EMBL" id="LQYS01000038">
    <property type="protein sequence ID" value="KYD15365.1"/>
    <property type="molecule type" value="Genomic_DNA"/>
</dbReference>
<evidence type="ECO:0000256" key="1">
    <source>
        <dbReference type="ARBA" id="ARBA00007596"/>
    </source>
</evidence>
<evidence type="ECO:0000256" key="5">
    <source>
        <dbReference type="HAMAP-Rule" id="MF_00294"/>
    </source>
</evidence>
<dbReference type="GO" id="GO:0006412">
    <property type="term" value="P:translation"/>
    <property type="evidence" value="ECO:0007669"/>
    <property type="project" value="UniProtKB-UniRule"/>
</dbReference>
<dbReference type="InterPro" id="IPR011332">
    <property type="entry name" value="Ribosomal_zn-bd"/>
</dbReference>
<comment type="similarity">
    <text evidence="1 5">Belongs to the bacterial ribosomal protein bL33 family.</text>
</comment>
<proteinExistence type="inferred from homology"/>
<dbReference type="AlphaFoldDB" id="A0A150LSV8"/>
<evidence type="ECO:0000256" key="2">
    <source>
        <dbReference type="ARBA" id="ARBA00022980"/>
    </source>
</evidence>
<dbReference type="SUPFAM" id="SSF57829">
    <property type="entry name" value="Zn-binding ribosomal proteins"/>
    <property type="match status" value="1"/>
</dbReference>
<dbReference type="InterPro" id="IPR018264">
    <property type="entry name" value="Ribosomal_bL33_CS"/>
</dbReference>
<sequence length="49" mass="5743">MRKKVILACSKCGSRNYVTMKKISHAAERFEANKFCKICNMHTLHRETK</sequence>
<dbReference type="GO" id="GO:0005840">
    <property type="term" value="C:ribosome"/>
    <property type="evidence" value="ECO:0007669"/>
    <property type="project" value="UniProtKB-KW"/>
</dbReference>
<dbReference type="GO" id="GO:1990904">
    <property type="term" value="C:ribonucleoprotein complex"/>
    <property type="evidence" value="ECO:0007669"/>
    <property type="project" value="UniProtKB-KW"/>
</dbReference>
<keyword evidence="3 5" id="KW-0687">Ribonucleoprotein</keyword>
<comment type="caution">
    <text evidence="6">The sequence shown here is derived from an EMBL/GenBank/DDBJ whole genome shotgun (WGS) entry which is preliminary data.</text>
</comment>
<evidence type="ECO:0000313" key="7">
    <source>
        <dbReference type="Proteomes" id="UP000075455"/>
    </source>
</evidence>
<dbReference type="PROSITE" id="PS00582">
    <property type="entry name" value="RIBOSOMAL_L33"/>
    <property type="match status" value="1"/>
</dbReference>